<evidence type="ECO:0000256" key="2">
    <source>
        <dbReference type="ARBA" id="ARBA00008854"/>
    </source>
</evidence>
<sequence length="227" mass="24079">MDDRLILIASLALLVFWVIGAYNRLVRLRGAVAAQWTAVDAALRRRHTLARDGLGLAGSSLPGTAWPAEETALLNTLAAAARQADTAVQAVAQRPLEAGPMQSLGLAEQVLERTLGSLRQRAEAQAATAAADPAPGPQPSVDPAGRLLLQALVQTLQQAGQQIAFSRGPHDAAVSAYNLAREEWPTRLVADLFNFRPAARLPSLVAETAELPLSLSDRPDPVPNDAR</sequence>
<organism evidence="7 8">
    <name type="scientific">Aquariibacter albus</name>
    <dbReference type="NCBI Taxonomy" id="2759899"/>
    <lineage>
        <taxon>Bacteria</taxon>
        <taxon>Pseudomonadati</taxon>
        <taxon>Pseudomonadota</taxon>
        <taxon>Betaproteobacteria</taxon>
        <taxon>Burkholderiales</taxon>
        <taxon>Sphaerotilaceae</taxon>
        <taxon>Aquariibacter</taxon>
    </lineage>
</organism>
<gene>
    <name evidence="7" type="ORF">H4F90_13770</name>
</gene>
<feature type="region of interest" description="Disordered" evidence="6">
    <location>
        <begin position="122"/>
        <end position="142"/>
    </location>
</feature>
<dbReference type="Proteomes" id="UP000586093">
    <property type="component" value="Unassembled WGS sequence"/>
</dbReference>
<dbReference type="Gene3D" id="1.20.1440.20">
    <property type="entry name" value="LemA-like domain"/>
    <property type="match status" value="1"/>
</dbReference>
<name>A0A839HJU4_9BURK</name>
<evidence type="ECO:0000313" key="8">
    <source>
        <dbReference type="Proteomes" id="UP000586093"/>
    </source>
</evidence>
<evidence type="ECO:0000256" key="3">
    <source>
        <dbReference type="ARBA" id="ARBA00022692"/>
    </source>
</evidence>
<dbReference type="PANTHER" id="PTHR34478:SF1">
    <property type="entry name" value="PROTEIN LEMA"/>
    <property type="match status" value="1"/>
</dbReference>
<feature type="compositionally biased region" description="Low complexity" evidence="6">
    <location>
        <begin position="123"/>
        <end position="133"/>
    </location>
</feature>
<dbReference type="RefSeq" id="WP_182665577.1">
    <property type="nucleotide sequence ID" value="NZ_JACIVI010000006.1"/>
</dbReference>
<evidence type="ECO:0000256" key="1">
    <source>
        <dbReference type="ARBA" id="ARBA00004167"/>
    </source>
</evidence>
<dbReference type="InterPro" id="IPR023353">
    <property type="entry name" value="LemA-like_dom_sf"/>
</dbReference>
<dbReference type="SUPFAM" id="SSF140478">
    <property type="entry name" value="LemA-like"/>
    <property type="match status" value="1"/>
</dbReference>
<evidence type="ECO:0000313" key="7">
    <source>
        <dbReference type="EMBL" id="MBB1163037.1"/>
    </source>
</evidence>
<evidence type="ECO:0000256" key="6">
    <source>
        <dbReference type="SAM" id="MobiDB-lite"/>
    </source>
</evidence>
<proteinExistence type="inferred from homology"/>
<reference evidence="7 8" key="1">
    <citation type="submission" date="2020-08" db="EMBL/GenBank/DDBJ databases">
        <title>Aquariorum lacteus gen. nov., sp. nov., a new member of the family Comamonadaceae, isolated from freshwater aquarium.</title>
        <authorList>
            <person name="Chun S.-J."/>
        </authorList>
    </citation>
    <scope>NUCLEOTIDE SEQUENCE [LARGE SCALE GENOMIC DNA]</scope>
    <source>
        <strain evidence="7 8">SJAQ100</strain>
    </source>
</reference>
<dbReference type="GO" id="GO:0016020">
    <property type="term" value="C:membrane"/>
    <property type="evidence" value="ECO:0007669"/>
    <property type="project" value="UniProtKB-SubCell"/>
</dbReference>
<accession>A0A839HJU4</accession>
<dbReference type="EMBL" id="JACIVI010000006">
    <property type="protein sequence ID" value="MBB1163037.1"/>
    <property type="molecule type" value="Genomic_DNA"/>
</dbReference>
<dbReference type="InterPro" id="IPR007156">
    <property type="entry name" value="MamQ_LemA"/>
</dbReference>
<keyword evidence="5" id="KW-0472">Membrane</keyword>
<evidence type="ECO:0000256" key="4">
    <source>
        <dbReference type="ARBA" id="ARBA00022989"/>
    </source>
</evidence>
<dbReference type="AlphaFoldDB" id="A0A839HJU4"/>
<protein>
    <submittedName>
        <fullName evidence="7">LemA family protein</fullName>
    </submittedName>
</protein>
<evidence type="ECO:0000256" key="5">
    <source>
        <dbReference type="ARBA" id="ARBA00023136"/>
    </source>
</evidence>
<comment type="caution">
    <text evidence="7">The sequence shown here is derived from an EMBL/GenBank/DDBJ whole genome shotgun (WGS) entry which is preliminary data.</text>
</comment>
<comment type="subcellular location">
    <subcellularLocation>
        <location evidence="1">Membrane</location>
        <topology evidence="1">Single-pass membrane protein</topology>
    </subcellularLocation>
</comment>
<keyword evidence="3" id="KW-0812">Transmembrane</keyword>
<keyword evidence="4" id="KW-1133">Transmembrane helix</keyword>
<comment type="similarity">
    <text evidence="2">Belongs to the LemA family.</text>
</comment>
<dbReference type="PANTHER" id="PTHR34478">
    <property type="entry name" value="PROTEIN LEMA"/>
    <property type="match status" value="1"/>
</dbReference>
<keyword evidence="8" id="KW-1185">Reference proteome</keyword>